<comment type="caution">
    <text evidence="1">The sequence shown here is derived from an EMBL/GenBank/DDBJ whole genome shotgun (WGS) entry which is preliminary data.</text>
</comment>
<dbReference type="Proteomes" id="UP000253075">
    <property type="component" value="Unassembled WGS sequence"/>
</dbReference>
<evidence type="ECO:0000313" key="1">
    <source>
        <dbReference type="EMBL" id="RCF46238.1"/>
    </source>
</evidence>
<reference evidence="1 2" key="1">
    <citation type="journal article" date="2018" name="PLoS ONE">
        <title>Phenotypic characterization and whole genome analysis of extended-spectrum beta-lactamase-producing bacteria isolated from dogs in Germany.</title>
        <authorList>
            <person name="Boehmer T."/>
            <person name="Vogler A.J."/>
            <person name="Thomas A."/>
            <person name="Sauer S."/>
            <person name="Hergenroether M."/>
            <person name="Straubinger R.K."/>
            <person name="Birdsell D."/>
            <person name="Keim P."/>
            <person name="Sahl J.W."/>
            <person name="Williamson C.H."/>
            <person name="Riehm J.M."/>
        </authorList>
    </citation>
    <scope>NUCLEOTIDE SEQUENCE [LARGE SCALE GENOMIC DNA]</scope>
    <source>
        <strain evidence="1 2">AFG_SD03_1510_Ahy_093</strain>
    </source>
</reference>
<reference evidence="2" key="2">
    <citation type="submission" date="2018-02" db="EMBL/GenBank/DDBJ databases">
        <title>Phenotypic characterization and whole genome analysis of multidrug-resistant, extended-spectrum beta-lactamase-producing bacteria isolated from dogs in Germany.</title>
        <authorList>
            <person name="Williamson C."/>
        </authorList>
    </citation>
    <scope>NUCLEOTIDE SEQUENCE [LARGE SCALE GENOMIC DNA]</scope>
    <source>
        <strain evidence="2">AFG_SD03_1510_Ahy_093</strain>
    </source>
</reference>
<accession>A0ABD7G424</accession>
<dbReference type="AlphaFoldDB" id="A0ABD7G424"/>
<name>A0ABD7G424_AERHY</name>
<organism evidence="1 2">
    <name type="scientific">Aeromonas hydrophila</name>
    <dbReference type="NCBI Taxonomy" id="644"/>
    <lineage>
        <taxon>Bacteria</taxon>
        <taxon>Pseudomonadati</taxon>
        <taxon>Pseudomonadota</taxon>
        <taxon>Gammaproteobacteria</taxon>
        <taxon>Aeromonadales</taxon>
        <taxon>Aeromonadaceae</taxon>
        <taxon>Aeromonas</taxon>
    </lineage>
</organism>
<sequence>MIGSANPIPFPAKLYPLKAFRLLMCAVGVSPSRPEAADGLYLRVSAVRRLRACTAGLPRR</sequence>
<gene>
    <name evidence="1" type="ORF">C6C11_18520</name>
</gene>
<protein>
    <submittedName>
        <fullName evidence="1">Uncharacterized protein</fullName>
    </submittedName>
</protein>
<dbReference type="EMBL" id="PUTQ01000030">
    <property type="protein sequence ID" value="RCF46238.1"/>
    <property type="molecule type" value="Genomic_DNA"/>
</dbReference>
<evidence type="ECO:0000313" key="2">
    <source>
        <dbReference type="Proteomes" id="UP000253075"/>
    </source>
</evidence>
<proteinExistence type="predicted"/>